<dbReference type="Pfam" id="PF00692">
    <property type="entry name" value="dUTPase"/>
    <property type="match status" value="1"/>
</dbReference>
<dbReference type="GO" id="GO:0006508">
    <property type="term" value="P:proteolysis"/>
    <property type="evidence" value="ECO:0007669"/>
    <property type="project" value="UniProtKB-KW"/>
</dbReference>
<dbReference type="InterPro" id="IPR033704">
    <property type="entry name" value="dUTPase_trimeric"/>
</dbReference>
<feature type="non-terminal residue" evidence="5">
    <location>
        <position position="1"/>
    </location>
</feature>
<keyword evidence="6" id="KW-1185">Reference proteome</keyword>
<keyword evidence="3" id="KW-0378">Hydrolase</keyword>
<evidence type="ECO:0000256" key="1">
    <source>
        <dbReference type="ARBA" id="ARBA00022670"/>
    </source>
</evidence>
<dbReference type="Gene3D" id="2.70.40.10">
    <property type="match status" value="1"/>
</dbReference>
<name>A0A7L4L1P8_9CORV</name>
<dbReference type="InterPro" id="IPR008919">
    <property type="entry name" value="Retrov_capsid_N"/>
</dbReference>
<dbReference type="InterPro" id="IPR051592">
    <property type="entry name" value="HERV-K_Pro_peptidase_A2"/>
</dbReference>
<dbReference type="GO" id="GO:0004190">
    <property type="term" value="F:aspartic-type endopeptidase activity"/>
    <property type="evidence" value="ECO:0007669"/>
    <property type="project" value="UniProtKB-KW"/>
</dbReference>
<organism evidence="5 6">
    <name type="scientific">Callaeas wilsoni</name>
    <name type="common">North Island kokako</name>
    <dbReference type="NCBI Taxonomy" id="1347786"/>
    <lineage>
        <taxon>Eukaryota</taxon>
        <taxon>Metazoa</taxon>
        <taxon>Chordata</taxon>
        <taxon>Craniata</taxon>
        <taxon>Vertebrata</taxon>
        <taxon>Euteleostomi</taxon>
        <taxon>Archelosauria</taxon>
        <taxon>Archosauria</taxon>
        <taxon>Dinosauria</taxon>
        <taxon>Saurischia</taxon>
        <taxon>Theropoda</taxon>
        <taxon>Coelurosauria</taxon>
        <taxon>Aves</taxon>
        <taxon>Neognathae</taxon>
        <taxon>Neoaves</taxon>
        <taxon>Telluraves</taxon>
        <taxon>Australaves</taxon>
        <taxon>Passeriformes</taxon>
        <taxon>Corvoidea</taxon>
        <taxon>Callaeidae</taxon>
        <taxon>Callaeas</taxon>
    </lineage>
</organism>
<protein>
    <submittedName>
        <fullName evidence="5">POK9 protein</fullName>
    </submittedName>
</protein>
<dbReference type="EMBL" id="VWPU01010036">
    <property type="protein sequence ID" value="NXY59018.1"/>
    <property type="molecule type" value="Genomic_DNA"/>
</dbReference>
<dbReference type="PANTHER" id="PTHR19422">
    <property type="entry name" value="GAG RETROVIRAL POLYPROTEIN"/>
    <property type="match status" value="1"/>
</dbReference>
<reference evidence="5 6" key="1">
    <citation type="submission" date="2019-09" db="EMBL/GenBank/DDBJ databases">
        <title>Bird 10,000 Genomes (B10K) Project - Family phase.</title>
        <authorList>
            <person name="Zhang G."/>
        </authorList>
    </citation>
    <scope>NUCLEOTIDE SEQUENCE [LARGE SCALE GENOMIC DNA]</scope>
    <source>
        <strain evidence="5">B10K-OTA-212792</strain>
        <tissue evidence="5">Blood</tissue>
    </source>
</reference>
<evidence type="ECO:0000256" key="3">
    <source>
        <dbReference type="ARBA" id="ARBA00022801"/>
    </source>
</evidence>
<evidence type="ECO:0000259" key="4">
    <source>
        <dbReference type="Pfam" id="PF00692"/>
    </source>
</evidence>
<dbReference type="AlphaFoldDB" id="A0A7L4L1P8"/>
<dbReference type="GO" id="GO:0016032">
    <property type="term" value="P:viral process"/>
    <property type="evidence" value="ECO:0007669"/>
    <property type="project" value="InterPro"/>
</dbReference>
<proteinExistence type="predicted"/>
<keyword evidence="1" id="KW-0645">Protease</keyword>
<gene>
    <name evidence="5" type="primary">Ervk9_2</name>
    <name evidence="5" type="ORF">CALWIL_R11651</name>
</gene>
<comment type="caution">
    <text evidence="5">The sequence shown here is derived from an EMBL/GenBank/DDBJ whole genome shotgun (WGS) entry which is preliminary data.</text>
</comment>
<dbReference type="UniPathway" id="UPA00610">
    <property type="reaction ID" value="UER00666"/>
</dbReference>
<dbReference type="CDD" id="cd07557">
    <property type="entry name" value="trimeric_dUTPase"/>
    <property type="match status" value="1"/>
</dbReference>
<dbReference type="InterPro" id="IPR036157">
    <property type="entry name" value="dUTPase-like_sf"/>
</dbReference>
<feature type="domain" description="dUTPase-like" evidence="4">
    <location>
        <begin position="47"/>
        <end position="168"/>
    </location>
</feature>
<accession>A0A7L4L1P8</accession>
<dbReference type="PANTHER" id="PTHR19422:SF123">
    <property type="entry name" value="RT1 CLASS I, LOCUS CE15"/>
    <property type="match status" value="1"/>
</dbReference>
<evidence type="ECO:0000313" key="5">
    <source>
        <dbReference type="EMBL" id="NXY59018.1"/>
    </source>
</evidence>
<dbReference type="GO" id="GO:0006226">
    <property type="term" value="P:dUMP biosynthetic process"/>
    <property type="evidence" value="ECO:0007669"/>
    <property type="project" value="UniProtKB-UniPathway"/>
</dbReference>
<evidence type="ECO:0000256" key="2">
    <source>
        <dbReference type="ARBA" id="ARBA00022750"/>
    </source>
</evidence>
<dbReference type="Proteomes" id="UP000576729">
    <property type="component" value="Unassembled WGS sequence"/>
</dbReference>
<dbReference type="SUPFAM" id="SSF51283">
    <property type="entry name" value="dUTPase-like"/>
    <property type="match status" value="1"/>
</dbReference>
<dbReference type="Gene3D" id="1.10.375.10">
    <property type="entry name" value="Human Immunodeficiency Virus Type 1 Capsid Protein"/>
    <property type="match status" value="1"/>
</dbReference>
<sequence>QLRSTVSQFGFKGEPVKQMLDYIWGAQVLLPADCRGIVKLIFTQHQHLQPATSGSLGMDLAATIDVTLMTSQPQKIPTGVKGPIRVGGRTMGALLLGRSSASMLGLFVLPGVIDTDYTGEIMIMIYTLFPPIQMNKGQRIAQLIPLEQTTKDLVPARKQERGADGFGS</sequence>
<feature type="non-terminal residue" evidence="5">
    <location>
        <position position="168"/>
    </location>
</feature>
<evidence type="ECO:0000313" key="6">
    <source>
        <dbReference type="Proteomes" id="UP000576729"/>
    </source>
</evidence>
<dbReference type="InterPro" id="IPR029054">
    <property type="entry name" value="dUTPase-like"/>
</dbReference>
<keyword evidence="2" id="KW-0064">Aspartyl protease</keyword>